<dbReference type="InterPro" id="IPR018357">
    <property type="entry name" value="Hexapep_transf_CS"/>
</dbReference>
<keyword evidence="5" id="KW-0812">Transmembrane</keyword>
<dbReference type="EMBL" id="SJSN01000019">
    <property type="protein sequence ID" value="TCD02015.1"/>
    <property type="molecule type" value="Genomic_DNA"/>
</dbReference>
<dbReference type="GO" id="GO:0016746">
    <property type="term" value="F:acyltransferase activity"/>
    <property type="evidence" value="ECO:0007669"/>
    <property type="project" value="UniProtKB-KW"/>
</dbReference>
<keyword evidence="7" id="KW-1185">Reference proteome</keyword>
<name>A0A4R0NRN3_9SPHI</name>
<dbReference type="Gene3D" id="2.160.10.10">
    <property type="entry name" value="Hexapeptide repeat proteins"/>
    <property type="match status" value="1"/>
</dbReference>
<dbReference type="AlphaFoldDB" id="A0A4R0NRN3"/>
<keyword evidence="2 6" id="KW-0808">Transferase</keyword>
<dbReference type="InterPro" id="IPR011004">
    <property type="entry name" value="Trimer_LpxA-like_sf"/>
</dbReference>
<evidence type="ECO:0000313" key="7">
    <source>
        <dbReference type="Proteomes" id="UP000291485"/>
    </source>
</evidence>
<organism evidence="6 7">
    <name type="scientific">Pedobacter frigidisoli</name>
    <dbReference type="NCBI Taxonomy" id="2530455"/>
    <lineage>
        <taxon>Bacteria</taxon>
        <taxon>Pseudomonadati</taxon>
        <taxon>Bacteroidota</taxon>
        <taxon>Sphingobacteriia</taxon>
        <taxon>Sphingobacteriales</taxon>
        <taxon>Sphingobacteriaceae</taxon>
        <taxon>Pedobacter</taxon>
    </lineage>
</organism>
<evidence type="ECO:0000313" key="6">
    <source>
        <dbReference type="EMBL" id="TCD02015.1"/>
    </source>
</evidence>
<gene>
    <name evidence="6" type="ORF">EZ449_19520</name>
</gene>
<feature type="transmembrane region" description="Helical" evidence="5">
    <location>
        <begin position="46"/>
        <end position="66"/>
    </location>
</feature>
<comment type="similarity">
    <text evidence="1">Belongs to the transferase hexapeptide repeat family.</text>
</comment>
<dbReference type="PANTHER" id="PTHR42811">
    <property type="entry name" value="SERINE ACETYLTRANSFERASE"/>
    <property type="match status" value="1"/>
</dbReference>
<dbReference type="PROSITE" id="PS00101">
    <property type="entry name" value="HEXAPEP_TRANSFERASES"/>
    <property type="match status" value="1"/>
</dbReference>
<sequence>MRLGRVSEQPNSVSIFQDWRENKGNFKSRLVMVFYRLAFLIQGNKILSILFFWYLLIYKFIIGWVLNIGISSKSVIGKGLRIQYGFGTVIGGQTVIGNSCNISQLTTIGNKIIENGTFSKSPIIGNNVDIGVNVTIIGDVRIGNNVVIGAGAVITKDIENNCVVVGNPAVLLKKKYDLTSSYDIG</sequence>
<keyword evidence="3" id="KW-0677">Repeat</keyword>
<keyword evidence="5" id="KW-0472">Membrane</keyword>
<dbReference type="Pfam" id="PF00132">
    <property type="entry name" value="Hexapep"/>
    <property type="match status" value="1"/>
</dbReference>
<evidence type="ECO:0000256" key="4">
    <source>
        <dbReference type="ARBA" id="ARBA00023315"/>
    </source>
</evidence>
<evidence type="ECO:0000256" key="1">
    <source>
        <dbReference type="ARBA" id="ARBA00007274"/>
    </source>
</evidence>
<reference evidence="6 7" key="1">
    <citation type="submission" date="2019-02" db="EMBL/GenBank/DDBJ databases">
        <title>Pedobacter sp. RP-3-11 sp. nov., isolated from Arctic soil.</title>
        <authorList>
            <person name="Dahal R.H."/>
        </authorList>
    </citation>
    <scope>NUCLEOTIDE SEQUENCE [LARGE SCALE GENOMIC DNA]</scope>
    <source>
        <strain evidence="6 7">RP-3-11</strain>
    </source>
</reference>
<evidence type="ECO:0000256" key="5">
    <source>
        <dbReference type="SAM" id="Phobius"/>
    </source>
</evidence>
<accession>A0A4R0NRN3</accession>
<keyword evidence="4" id="KW-0012">Acyltransferase</keyword>
<dbReference type="InterPro" id="IPR045304">
    <property type="entry name" value="LbH_SAT"/>
</dbReference>
<dbReference type="InterPro" id="IPR001451">
    <property type="entry name" value="Hexapep"/>
</dbReference>
<protein>
    <submittedName>
        <fullName evidence="6">Serine acetyltransferase</fullName>
    </submittedName>
</protein>
<dbReference type="CDD" id="cd03354">
    <property type="entry name" value="LbH_SAT"/>
    <property type="match status" value="1"/>
</dbReference>
<proteinExistence type="inferred from homology"/>
<evidence type="ECO:0000256" key="3">
    <source>
        <dbReference type="ARBA" id="ARBA00022737"/>
    </source>
</evidence>
<dbReference type="OrthoDB" id="9814490at2"/>
<evidence type="ECO:0000256" key="2">
    <source>
        <dbReference type="ARBA" id="ARBA00022679"/>
    </source>
</evidence>
<dbReference type="SUPFAM" id="SSF51161">
    <property type="entry name" value="Trimeric LpxA-like enzymes"/>
    <property type="match status" value="1"/>
</dbReference>
<dbReference type="Proteomes" id="UP000291485">
    <property type="component" value="Unassembled WGS sequence"/>
</dbReference>
<keyword evidence="5" id="KW-1133">Transmembrane helix</keyword>
<comment type="caution">
    <text evidence="6">The sequence shown here is derived from an EMBL/GenBank/DDBJ whole genome shotgun (WGS) entry which is preliminary data.</text>
</comment>